<organism evidence="2 3">
    <name type="scientific">Teichococcus vastitatis</name>
    <dbReference type="NCBI Taxonomy" id="2307076"/>
    <lineage>
        <taxon>Bacteria</taxon>
        <taxon>Pseudomonadati</taxon>
        <taxon>Pseudomonadota</taxon>
        <taxon>Alphaproteobacteria</taxon>
        <taxon>Acetobacterales</taxon>
        <taxon>Roseomonadaceae</taxon>
        <taxon>Roseomonas</taxon>
    </lineage>
</organism>
<dbReference type="Proteomes" id="UP001201985">
    <property type="component" value="Unassembled WGS sequence"/>
</dbReference>
<keyword evidence="3" id="KW-1185">Reference proteome</keyword>
<dbReference type="RefSeq" id="WP_241793189.1">
    <property type="nucleotide sequence ID" value="NZ_JALBUU010000020.1"/>
</dbReference>
<dbReference type="EMBL" id="JALBUU010000020">
    <property type="protein sequence ID" value="MCI0754913.1"/>
    <property type="molecule type" value="Genomic_DNA"/>
</dbReference>
<evidence type="ECO:0000313" key="3">
    <source>
        <dbReference type="Proteomes" id="UP001201985"/>
    </source>
</evidence>
<comment type="caution">
    <text evidence="2">The sequence shown here is derived from an EMBL/GenBank/DDBJ whole genome shotgun (WGS) entry which is preliminary data.</text>
</comment>
<keyword evidence="1" id="KW-0175">Coiled coil</keyword>
<protein>
    <submittedName>
        <fullName evidence="2">Uncharacterized protein</fullName>
    </submittedName>
</protein>
<sequence>MAFSKRGLEKRSVQQEERQAGFQQSAAEDIRVLAVSNAVGRIDTTDQVVEAISQLWREAQGKFLAIGRYLVRAKEEFPKAFDKEVVSRLPFSYATAHQLMSVARAVDRGVLKLDELPRTYSVAYQLVTLDRDALAEARHGGLVSPDVSRKAILDFKRTLEERKLAAQGRKAALEREKEELATKASRLKQQLAEAMARLAEIDADLAGGRAAIDDEAAKARL</sequence>
<feature type="coiled-coil region" evidence="1">
    <location>
        <begin position="156"/>
        <end position="204"/>
    </location>
</feature>
<proteinExistence type="predicted"/>
<accession>A0ABS9W7B0</accession>
<name>A0ABS9W7B0_9PROT</name>
<evidence type="ECO:0000313" key="2">
    <source>
        <dbReference type="EMBL" id="MCI0754913.1"/>
    </source>
</evidence>
<reference evidence="2 3" key="1">
    <citation type="submission" date="2022-03" db="EMBL/GenBank/DDBJ databases">
        <title>Complete genome analysis of Roseomonas KG 17.1 : a prolific producer of plant growth promoters.</title>
        <authorList>
            <person name="Saadouli I."/>
            <person name="Najjari A."/>
            <person name="Mosbah A."/>
            <person name="Ouzari H.I."/>
        </authorList>
    </citation>
    <scope>NUCLEOTIDE SEQUENCE [LARGE SCALE GENOMIC DNA]</scope>
    <source>
        <strain evidence="2 3">KG17-1</strain>
    </source>
</reference>
<gene>
    <name evidence="2" type="ORF">MON41_14375</name>
</gene>
<evidence type="ECO:0000256" key="1">
    <source>
        <dbReference type="SAM" id="Coils"/>
    </source>
</evidence>